<dbReference type="EnsemblPlants" id="OB06G11950.1">
    <property type="protein sequence ID" value="OB06G11950.1"/>
    <property type="gene ID" value="OB06G11950"/>
</dbReference>
<proteinExistence type="predicted"/>
<protein>
    <submittedName>
        <fullName evidence="2">Uncharacterized protein</fullName>
    </submittedName>
</protein>
<reference evidence="2" key="1">
    <citation type="journal article" date="2013" name="Nat. Commun.">
        <title>Whole-genome sequencing of Oryza brachyantha reveals mechanisms underlying Oryza genome evolution.</title>
        <authorList>
            <person name="Chen J."/>
            <person name="Huang Q."/>
            <person name="Gao D."/>
            <person name="Wang J."/>
            <person name="Lang Y."/>
            <person name="Liu T."/>
            <person name="Li B."/>
            <person name="Bai Z."/>
            <person name="Luis Goicoechea J."/>
            <person name="Liang C."/>
            <person name="Chen C."/>
            <person name="Zhang W."/>
            <person name="Sun S."/>
            <person name="Liao Y."/>
            <person name="Zhang X."/>
            <person name="Yang L."/>
            <person name="Song C."/>
            <person name="Wang M."/>
            <person name="Shi J."/>
            <person name="Liu G."/>
            <person name="Liu J."/>
            <person name="Zhou H."/>
            <person name="Zhou W."/>
            <person name="Yu Q."/>
            <person name="An N."/>
            <person name="Chen Y."/>
            <person name="Cai Q."/>
            <person name="Wang B."/>
            <person name="Liu B."/>
            <person name="Min J."/>
            <person name="Huang Y."/>
            <person name="Wu H."/>
            <person name="Li Z."/>
            <person name="Zhang Y."/>
            <person name="Yin Y."/>
            <person name="Song W."/>
            <person name="Jiang J."/>
            <person name="Jackson S.A."/>
            <person name="Wing R.A."/>
            <person name="Wang J."/>
            <person name="Chen M."/>
        </authorList>
    </citation>
    <scope>NUCLEOTIDE SEQUENCE [LARGE SCALE GENOMIC DNA]</scope>
    <source>
        <strain evidence="2">cv. IRGC 101232</strain>
    </source>
</reference>
<dbReference type="HOGENOM" id="CLU_1888949_0_0_1"/>
<evidence type="ECO:0000313" key="2">
    <source>
        <dbReference type="EnsemblPlants" id="OB06G11950.1"/>
    </source>
</evidence>
<evidence type="ECO:0000256" key="1">
    <source>
        <dbReference type="SAM" id="MobiDB-lite"/>
    </source>
</evidence>
<name>J3MB01_ORYBR</name>
<organism evidence="2">
    <name type="scientific">Oryza brachyantha</name>
    <name type="common">malo sina</name>
    <dbReference type="NCBI Taxonomy" id="4533"/>
    <lineage>
        <taxon>Eukaryota</taxon>
        <taxon>Viridiplantae</taxon>
        <taxon>Streptophyta</taxon>
        <taxon>Embryophyta</taxon>
        <taxon>Tracheophyta</taxon>
        <taxon>Spermatophyta</taxon>
        <taxon>Magnoliopsida</taxon>
        <taxon>Liliopsida</taxon>
        <taxon>Poales</taxon>
        <taxon>Poaceae</taxon>
        <taxon>BOP clade</taxon>
        <taxon>Oryzoideae</taxon>
        <taxon>Oryzeae</taxon>
        <taxon>Oryzinae</taxon>
        <taxon>Oryza</taxon>
    </lineage>
</organism>
<sequence length="135" mass="14666">MASCAGRPGVAYEIMRANGLTRAWQSAQKGWDSRHVIPPRMLTPLSASTRVKASSHQTPTLPNTSRNIMGQSNGVHLKFINGHPKCGAVLQTWRVKLSVQVLQLTGIGKGLLGSNYQIHGQSAKLWIQISDSRAP</sequence>
<feature type="region of interest" description="Disordered" evidence="1">
    <location>
        <begin position="47"/>
        <end position="67"/>
    </location>
</feature>
<evidence type="ECO:0000313" key="3">
    <source>
        <dbReference type="Proteomes" id="UP000006038"/>
    </source>
</evidence>
<keyword evidence="3" id="KW-1185">Reference proteome</keyword>
<reference evidence="2" key="2">
    <citation type="submission" date="2013-04" db="UniProtKB">
        <authorList>
            <consortium name="EnsemblPlants"/>
        </authorList>
    </citation>
    <scope>IDENTIFICATION</scope>
</reference>
<dbReference type="Gramene" id="OB06G11950.1">
    <property type="protein sequence ID" value="OB06G11950.1"/>
    <property type="gene ID" value="OB06G11950"/>
</dbReference>
<accession>J3MB01</accession>
<dbReference type="AlphaFoldDB" id="J3MB01"/>
<dbReference type="Proteomes" id="UP000006038">
    <property type="component" value="Chromosome 6"/>
</dbReference>